<dbReference type="Proteomes" id="UP000887572">
    <property type="component" value="Unplaced"/>
</dbReference>
<evidence type="ECO:0000313" key="2">
    <source>
        <dbReference type="WBParaSite" id="Gr19_v10_g16083.t1"/>
    </source>
</evidence>
<protein>
    <submittedName>
        <fullName evidence="2">Uncharacterized protein</fullName>
    </submittedName>
</protein>
<dbReference type="AlphaFoldDB" id="A0A914HCH3"/>
<evidence type="ECO:0000313" key="1">
    <source>
        <dbReference type="Proteomes" id="UP000887572"/>
    </source>
</evidence>
<keyword evidence="1" id="KW-1185">Reference proteome</keyword>
<accession>A0A914HCH3</accession>
<name>A0A914HCH3_GLORO</name>
<dbReference type="WBParaSite" id="Gr19_v10_g16083.t1">
    <property type="protein sequence ID" value="Gr19_v10_g16083.t1"/>
    <property type="gene ID" value="Gr19_v10_g16083"/>
</dbReference>
<reference evidence="2" key="1">
    <citation type="submission" date="2022-11" db="UniProtKB">
        <authorList>
            <consortium name="WormBaseParasite"/>
        </authorList>
    </citation>
    <scope>IDENTIFICATION</scope>
</reference>
<organism evidence="1 2">
    <name type="scientific">Globodera rostochiensis</name>
    <name type="common">Golden nematode worm</name>
    <name type="synonym">Heterodera rostochiensis</name>
    <dbReference type="NCBI Taxonomy" id="31243"/>
    <lineage>
        <taxon>Eukaryota</taxon>
        <taxon>Metazoa</taxon>
        <taxon>Ecdysozoa</taxon>
        <taxon>Nematoda</taxon>
        <taxon>Chromadorea</taxon>
        <taxon>Rhabditida</taxon>
        <taxon>Tylenchina</taxon>
        <taxon>Tylenchomorpha</taxon>
        <taxon>Tylenchoidea</taxon>
        <taxon>Heteroderidae</taxon>
        <taxon>Heteroderinae</taxon>
        <taxon>Globodera</taxon>
    </lineage>
</organism>
<sequence>MLRCTARTTWNSSLHSMSAYPRKAQQPFNDAQTPAQPLGCPVGVLPPLVQRPDDCSNRRLTHRATNIGYTPTLMCPQGAVRSLLVNVPAHTQRACVRQQNRFQSTRRPKPTRIIVPEFLEMAQSRAATGGIPRSRTIIAMSEPNHGPVYQPLSGKDKHADFASVARVQPRTSKGITDLLLLNFVRLNTENSTPGGALPSI</sequence>
<proteinExistence type="predicted"/>